<name>A0ABV2LXI1_9FLAO</name>
<comment type="caution">
    <text evidence="2">The sequence shown here is derived from an EMBL/GenBank/DDBJ whole genome shotgun (WGS) entry which is preliminary data.</text>
</comment>
<evidence type="ECO:0000313" key="2">
    <source>
        <dbReference type="EMBL" id="MET3732198.1"/>
    </source>
</evidence>
<dbReference type="Pfam" id="PF05488">
    <property type="entry name" value="PAAR_motif"/>
    <property type="match status" value="1"/>
</dbReference>
<proteinExistence type="predicted"/>
<dbReference type="Gene3D" id="2.60.200.60">
    <property type="match status" value="1"/>
</dbReference>
<dbReference type="RefSeq" id="WP_354509192.1">
    <property type="nucleotide sequence ID" value="NZ_JBEPMO010000009.1"/>
</dbReference>
<dbReference type="Proteomes" id="UP001549146">
    <property type="component" value="Unassembled WGS sequence"/>
</dbReference>
<feature type="region of interest" description="Disordered" evidence="1">
    <location>
        <begin position="68"/>
        <end position="88"/>
    </location>
</feature>
<protein>
    <submittedName>
        <fullName evidence="2">Zn-binding protein involved in type VI secretion</fullName>
    </submittedName>
</protein>
<sequence length="357" mass="36828">MGKPAARMLIDTGAHTGPIMMGSFNVLIGGGLAARKGDPVICTAHGQSSIIEGSSTVFINGKPVARMGDKTSCGTPPATPEVGPKPAEKEHNFISIVPRNQSNEDGTIDHELDKNLSLKTANAYANFSDKTKDGSRDYMEAGVVILEMGIKGDWEPLDGKYGGIGGNAGFSKYKAEVKAGAYGSNGVYGAEAEGKASMMSGNAEGHIGKEGTLYHKSEVKADVAYAEAKGEAVLYTGGSENKYGLQVEGSADAGAVKADYEGQSDIFGIIKGKAKVGLKGGSAAIGGKAGVYLDTDDFEVGVNVGGKIAAFLGLDLDLEVAVSIKPIVEGVSQIYNYFFPSLVEGTIISGCPNVLIG</sequence>
<reference evidence="2 3" key="1">
    <citation type="submission" date="2024-06" db="EMBL/GenBank/DDBJ databases">
        <title>Genomic Encyclopedia of Type Strains, Phase IV (KMG-IV): sequencing the most valuable type-strain genomes for metagenomic binning, comparative biology and taxonomic classification.</title>
        <authorList>
            <person name="Goeker M."/>
        </authorList>
    </citation>
    <scope>NUCLEOTIDE SEQUENCE [LARGE SCALE GENOMIC DNA]</scope>
    <source>
        <strain evidence="2 3">DSM 29388</strain>
    </source>
</reference>
<keyword evidence="3" id="KW-1185">Reference proteome</keyword>
<dbReference type="EMBL" id="JBEPMO010000009">
    <property type="protein sequence ID" value="MET3732198.1"/>
    <property type="molecule type" value="Genomic_DNA"/>
</dbReference>
<accession>A0ABV2LXI1</accession>
<evidence type="ECO:0000256" key="1">
    <source>
        <dbReference type="SAM" id="MobiDB-lite"/>
    </source>
</evidence>
<evidence type="ECO:0000313" key="3">
    <source>
        <dbReference type="Proteomes" id="UP001549146"/>
    </source>
</evidence>
<gene>
    <name evidence="2" type="ORF">ABID46_001785</name>
</gene>
<dbReference type="InterPro" id="IPR008727">
    <property type="entry name" value="PAAR_motif"/>
</dbReference>
<organism evidence="2 3">
    <name type="scientific">Moheibacter stercoris</name>
    <dbReference type="NCBI Taxonomy" id="1628251"/>
    <lineage>
        <taxon>Bacteria</taxon>
        <taxon>Pseudomonadati</taxon>
        <taxon>Bacteroidota</taxon>
        <taxon>Flavobacteriia</taxon>
        <taxon>Flavobacteriales</taxon>
        <taxon>Weeksellaceae</taxon>
        <taxon>Moheibacter</taxon>
    </lineage>
</organism>